<protein>
    <recommendedName>
        <fullName evidence="1">DUF4145 domain-containing protein</fullName>
    </recommendedName>
</protein>
<dbReference type="EMBL" id="CP012831">
    <property type="protein sequence ID" value="ALI10983.1"/>
    <property type="molecule type" value="Genomic_DNA"/>
</dbReference>
<name>A0A0N9WGL1_PSEFL</name>
<dbReference type="InterPro" id="IPR025285">
    <property type="entry name" value="DUF4145"/>
</dbReference>
<reference evidence="3" key="1">
    <citation type="submission" date="2015-09" db="EMBL/GenBank/DDBJ databases">
        <title>Whole genome sequence of Pseudomonas fluorescens FW300-N2C3.</title>
        <authorList>
            <person name="Ray J."/>
            <person name="Melnyk R."/>
            <person name="Deutschbauer A."/>
        </authorList>
    </citation>
    <scope>NUCLEOTIDE SEQUENCE [LARGE SCALE GENOMIC DNA]</scope>
    <source>
        <strain evidence="3">FW300-N2C3</strain>
    </source>
</reference>
<dbReference type="Pfam" id="PF13643">
    <property type="entry name" value="DUF4145"/>
    <property type="match status" value="1"/>
</dbReference>
<dbReference type="Proteomes" id="UP000059425">
    <property type="component" value="Chromosome"/>
</dbReference>
<dbReference type="AlphaFoldDB" id="A0A0N9WGL1"/>
<feature type="domain" description="DUF4145" evidence="1">
    <location>
        <begin position="24"/>
        <end position="99"/>
    </location>
</feature>
<dbReference type="OrthoDB" id="9808624at2"/>
<evidence type="ECO:0000259" key="1">
    <source>
        <dbReference type="Pfam" id="PF13643"/>
    </source>
</evidence>
<reference evidence="2 3" key="2">
    <citation type="journal article" date="2018" name="Nature">
        <title>Mutant phenotypes for thousands of bacterial genes of unknown function.</title>
        <authorList>
            <person name="Price M.N."/>
            <person name="Wetmore K.M."/>
            <person name="Waters R.J."/>
            <person name="Callaghan M."/>
            <person name="Ray J."/>
            <person name="Liu H."/>
            <person name="Kuehl J.V."/>
            <person name="Melnyk R.A."/>
            <person name="Lamson J.S."/>
            <person name="Suh Y."/>
            <person name="Carlson H.K."/>
            <person name="Esquivel Z."/>
            <person name="Sadeeshkumar H."/>
            <person name="Chakraborty R."/>
            <person name="Zane G.M."/>
            <person name="Rubin B.E."/>
            <person name="Wall J.D."/>
            <person name="Visel A."/>
            <person name="Bristow J."/>
            <person name="Blow M.J."/>
            <person name="Arkin A.P."/>
            <person name="Deutschbauer A.M."/>
        </authorList>
    </citation>
    <scope>NUCLEOTIDE SEQUENCE [LARGE SCALE GENOMIC DNA]</scope>
    <source>
        <strain evidence="2 3">FW300-N2C3</strain>
    </source>
</reference>
<proteinExistence type="predicted"/>
<gene>
    <name evidence="2" type="ORF">AO356_02025</name>
</gene>
<evidence type="ECO:0000313" key="3">
    <source>
        <dbReference type="Proteomes" id="UP000059425"/>
    </source>
</evidence>
<organism evidence="2 3">
    <name type="scientific">Pseudomonas fluorescens</name>
    <dbReference type="NCBI Taxonomy" id="294"/>
    <lineage>
        <taxon>Bacteria</taxon>
        <taxon>Pseudomonadati</taxon>
        <taxon>Pseudomonadota</taxon>
        <taxon>Gammaproteobacteria</taxon>
        <taxon>Pseudomonadales</taxon>
        <taxon>Pseudomonadaceae</taxon>
        <taxon>Pseudomonas</taxon>
    </lineage>
</organism>
<evidence type="ECO:0000313" key="2">
    <source>
        <dbReference type="EMBL" id="ALI10983.1"/>
    </source>
</evidence>
<accession>A0A0N9WGL1</accession>
<sequence length="148" mass="16164">MYPVVGSVVPANPDMSDDIRRDYEEAGAILNQSPRGAAALLRLAIQKLCKELGQPGENINEDIKSLVAAGLDARVQQSLDAVRVIGNSAVHPGKIDIRDDRATAEALFKLLNLIVDKTISEPKHIKEIYESLPENLREAIAKRDTPKS</sequence>